<name>A0ABR8IXS2_9NOST</name>
<evidence type="ECO:0000313" key="2">
    <source>
        <dbReference type="Proteomes" id="UP000660381"/>
    </source>
</evidence>
<gene>
    <name evidence="1" type="ORF">H6G68_03745</name>
</gene>
<evidence type="ECO:0000313" key="1">
    <source>
        <dbReference type="EMBL" id="MBD2690878.1"/>
    </source>
</evidence>
<sequence>MTFTFDQNGNLLPGIHLATWEEIEEYLAYNKRRKNLLFGLKQGCEILKQCGCQRIYIGGSFVTTKRLPNDFDVCYEKNHVDFKLLQKLDPILLKSSNGRFEQKNKYRGEFFMADFQIDPFTTYLDFFQRDKNSNIKGIVAVNL</sequence>
<dbReference type="Pfam" id="PF22014">
    <property type="entry name" value="DUF6932"/>
    <property type="match status" value="1"/>
</dbReference>
<comment type="caution">
    <text evidence="1">The sequence shown here is derived from an EMBL/GenBank/DDBJ whole genome shotgun (WGS) entry which is preliminary data.</text>
</comment>
<dbReference type="RefSeq" id="WP_190905416.1">
    <property type="nucleotide sequence ID" value="NZ_JACJTQ010000003.1"/>
</dbReference>
<organism evidence="1 2">
    <name type="scientific">Anabaena catenula FACHB-362</name>
    <dbReference type="NCBI Taxonomy" id="2692877"/>
    <lineage>
        <taxon>Bacteria</taxon>
        <taxon>Bacillati</taxon>
        <taxon>Cyanobacteriota</taxon>
        <taxon>Cyanophyceae</taxon>
        <taxon>Nostocales</taxon>
        <taxon>Nostocaceae</taxon>
        <taxon>Anabaena</taxon>
    </lineage>
</organism>
<accession>A0ABR8IXS2</accession>
<dbReference type="InterPro" id="IPR053860">
    <property type="entry name" value="DUF6932"/>
</dbReference>
<protein>
    <submittedName>
        <fullName evidence="1">Uncharacterized protein</fullName>
    </submittedName>
</protein>
<proteinExistence type="predicted"/>
<dbReference type="EMBL" id="JACJTQ010000003">
    <property type="protein sequence ID" value="MBD2690878.1"/>
    <property type="molecule type" value="Genomic_DNA"/>
</dbReference>
<dbReference type="Proteomes" id="UP000660381">
    <property type="component" value="Unassembled WGS sequence"/>
</dbReference>
<keyword evidence="2" id="KW-1185">Reference proteome</keyword>
<reference evidence="1 2" key="1">
    <citation type="journal article" date="2020" name="ISME J.">
        <title>Comparative genomics reveals insights into cyanobacterial evolution and habitat adaptation.</title>
        <authorList>
            <person name="Chen M.Y."/>
            <person name="Teng W.K."/>
            <person name="Zhao L."/>
            <person name="Hu C.X."/>
            <person name="Zhou Y.K."/>
            <person name="Han B.P."/>
            <person name="Song L.R."/>
            <person name="Shu W.S."/>
        </authorList>
    </citation>
    <scope>NUCLEOTIDE SEQUENCE [LARGE SCALE GENOMIC DNA]</scope>
    <source>
        <strain evidence="1 2">FACHB-362</strain>
    </source>
</reference>